<gene>
    <name evidence="2" type="ORF">ACFQ4Y_09630</name>
</gene>
<feature type="transmembrane region" description="Helical" evidence="1">
    <location>
        <begin position="7"/>
        <end position="29"/>
    </location>
</feature>
<comment type="caution">
    <text evidence="2">The sequence shown here is derived from an EMBL/GenBank/DDBJ whole genome shotgun (WGS) entry which is preliminary data.</text>
</comment>
<dbReference type="EMBL" id="JBHTNU010000007">
    <property type="protein sequence ID" value="MFD1427183.1"/>
    <property type="molecule type" value="Genomic_DNA"/>
</dbReference>
<keyword evidence="1" id="KW-1133">Transmembrane helix</keyword>
<keyword evidence="1" id="KW-0472">Membrane</keyword>
<dbReference type="Proteomes" id="UP001597282">
    <property type="component" value="Unassembled WGS sequence"/>
</dbReference>
<keyword evidence="1" id="KW-0812">Transmembrane</keyword>
<evidence type="ECO:0000313" key="2">
    <source>
        <dbReference type="EMBL" id="MFD1427183.1"/>
    </source>
</evidence>
<sequence length="131" mass="14516">MEKGRSVVRYLKALLIKFAMTFVILWLVLASFRVISFPSVFTASIVLTVVSFLIGDLLILPRFGNVVATMADLALTWFGIWVLAPILLGAFAPLGAASFMSAFFIAMGEILFHKYMKNQVFMDSAQVADEQ</sequence>
<feature type="transmembrane region" description="Helical" evidence="1">
    <location>
        <begin position="35"/>
        <end position="59"/>
    </location>
</feature>
<dbReference type="InterPro" id="IPR019649">
    <property type="entry name" value="DUF2512"/>
</dbReference>
<accession>A0ABW4C9J7</accession>
<name>A0ABW4C9J7_9BACL</name>
<reference evidence="3" key="1">
    <citation type="journal article" date="2019" name="Int. J. Syst. Evol. Microbiol.">
        <title>The Global Catalogue of Microorganisms (GCM) 10K type strain sequencing project: providing services to taxonomists for standard genome sequencing and annotation.</title>
        <authorList>
            <consortium name="The Broad Institute Genomics Platform"/>
            <consortium name="The Broad Institute Genome Sequencing Center for Infectious Disease"/>
            <person name="Wu L."/>
            <person name="Ma J."/>
        </authorList>
    </citation>
    <scope>NUCLEOTIDE SEQUENCE [LARGE SCALE GENOMIC DNA]</scope>
    <source>
        <strain evidence="3">S1</strain>
    </source>
</reference>
<evidence type="ECO:0000256" key="1">
    <source>
        <dbReference type="SAM" id="Phobius"/>
    </source>
</evidence>
<feature type="transmembrane region" description="Helical" evidence="1">
    <location>
        <begin position="90"/>
        <end position="112"/>
    </location>
</feature>
<keyword evidence="3" id="KW-1185">Reference proteome</keyword>
<dbReference type="Pfam" id="PF10710">
    <property type="entry name" value="DUF2512"/>
    <property type="match status" value="1"/>
</dbReference>
<organism evidence="2 3">
    <name type="scientific">Kroppenstedtia sanguinis</name>
    <dbReference type="NCBI Taxonomy" id="1380684"/>
    <lineage>
        <taxon>Bacteria</taxon>
        <taxon>Bacillati</taxon>
        <taxon>Bacillota</taxon>
        <taxon>Bacilli</taxon>
        <taxon>Bacillales</taxon>
        <taxon>Thermoactinomycetaceae</taxon>
        <taxon>Kroppenstedtia</taxon>
    </lineage>
</organism>
<protein>
    <submittedName>
        <fullName evidence="2">YndM family protein</fullName>
    </submittedName>
</protein>
<proteinExistence type="predicted"/>
<evidence type="ECO:0000313" key="3">
    <source>
        <dbReference type="Proteomes" id="UP001597282"/>
    </source>
</evidence>
<feature type="transmembrane region" description="Helical" evidence="1">
    <location>
        <begin position="66"/>
        <end position="84"/>
    </location>
</feature>